<gene>
    <name evidence="7" type="ORF">NCTC10526_02749</name>
</gene>
<dbReference type="InterPro" id="IPR006915">
    <property type="entry name" value="DUF637_hemagglutn_put"/>
</dbReference>
<dbReference type="InterPro" id="IPR006914">
    <property type="entry name" value="VENN_dom"/>
</dbReference>
<evidence type="ECO:0000256" key="2">
    <source>
        <dbReference type="ARBA" id="ARBA00022656"/>
    </source>
</evidence>
<feature type="domain" description="DUF637" evidence="6">
    <location>
        <begin position="594"/>
        <end position="747"/>
    </location>
</feature>
<evidence type="ECO:0000313" key="8">
    <source>
        <dbReference type="Proteomes" id="UP000254123"/>
    </source>
</evidence>
<dbReference type="Proteomes" id="UP000254123">
    <property type="component" value="Unassembled WGS sequence"/>
</dbReference>
<dbReference type="GO" id="GO:0090729">
    <property type="term" value="F:toxin activity"/>
    <property type="evidence" value="ECO:0007669"/>
    <property type="project" value="UniProtKB-KW"/>
</dbReference>
<reference evidence="7 8" key="1">
    <citation type="submission" date="2018-06" db="EMBL/GenBank/DDBJ databases">
        <authorList>
            <consortium name="Pathogen Informatics"/>
            <person name="Doyle S."/>
        </authorList>
    </citation>
    <scope>NUCLEOTIDE SEQUENCE [LARGE SCALE GENOMIC DNA]</scope>
    <source>
        <strain evidence="7 8">NCTC10526</strain>
    </source>
</reference>
<evidence type="ECO:0000256" key="3">
    <source>
        <dbReference type="ARBA" id="ARBA00022913"/>
    </source>
</evidence>
<keyword evidence="3" id="KW-1266">Target cell cytoplasm</keyword>
<organism evidence="7 8">
    <name type="scientific">Psychrobacter phenylpyruvicus</name>
    <dbReference type="NCBI Taxonomy" id="29432"/>
    <lineage>
        <taxon>Bacteria</taxon>
        <taxon>Pseudomonadati</taxon>
        <taxon>Pseudomonadota</taxon>
        <taxon>Gammaproteobacteria</taxon>
        <taxon>Moraxellales</taxon>
        <taxon>Moraxellaceae</taxon>
        <taxon>Psychrobacter</taxon>
    </lineage>
</organism>
<keyword evidence="8" id="KW-1185">Reference proteome</keyword>
<dbReference type="SUPFAM" id="SSF51294">
    <property type="entry name" value="Hedgehog/intein (Hint) domain"/>
    <property type="match status" value="1"/>
</dbReference>
<dbReference type="Gene3D" id="2.170.16.10">
    <property type="entry name" value="Hedgehog/Intein (Hint) domain"/>
    <property type="match status" value="1"/>
</dbReference>
<dbReference type="EMBL" id="UGVC01000001">
    <property type="protein sequence ID" value="SUD92352.1"/>
    <property type="molecule type" value="Genomic_DNA"/>
</dbReference>
<dbReference type="AlphaFoldDB" id="A0A379LRD3"/>
<dbReference type="CDD" id="cd00081">
    <property type="entry name" value="Hint"/>
    <property type="match status" value="1"/>
</dbReference>
<dbReference type="InterPro" id="IPR036844">
    <property type="entry name" value="Hint_dom_sf"/>
</dbReference>
<sequence length="1131" mass="121947">MRTLKEQINDAKQELEKPFLDTKWLEEFQKEEKNWINYVAGTCYNSPYPGGVGQCVSIRAPNVAVAEKQMPSYYKLTKSTNYNKYMSYLSNQKSLKKTISDLTQIETASNTPSTGYEHKVSNIVAGKDINISAKQGVLIEGADISSSQGGINILAQGNLPSTSINDDNGTKTYKDSIRITGLADIYQQGDINKGSVTGPNYSYHQLINQPKLTAKGDIKIAGVGSLPKSTDTAINNSVVLNSADITSTNGDVRIDAAKGDINLEASQVAFLDGSQTKKTSRKWYGKKKVKITTTTTNNSNAITTDITANNIKLTSDGDINVYGSDLTAASNGNIRISAGKQLNLYAIDNIDEKNVDVKKKSSWLGIRYNKDHNNDTRQELSQLPTTLIGGKAYTKSGGNTLLQGTVFETLNPSDIQVGVGRYADDSAKLILTPITNQITTTHNQQKESLVWQKTVDSGSIETTAKLPKFNQTPTITTPNGVIVQVPVEVTVNDNNQAKNRINRGQEDLGKIAIQLSKQPGYEYLADLEKRGDINWQQVELIQKNWNYKQEGLTPAAAALIAIAVTAALSGMDGGGVATSLLNQTTTNATTAGIAGNAAMSTLATKATITLINNKGDINATLRQLARSETVRGMATSALTAGLTAEFNIGNNVNDAFAKKLSNGISRGITEAAVNATVNGTSFEDALTNSLRASLVDVFAGEVFSKGVKPIDSDDFARNLAHKLAAAGVGCVAASAKNQSCDAGAIGAAVGEMVGDYLVEQGFEGELSAEQKQDILNRAKLVAGSVALIVGADVDTAANSAGVAVENNSLKVATTVIKVSGKVFKVAVKKGKVTIKDLKRALKEEGFDIVDNLITLSDGQVDINDAKAIIDLVVGTSLNKANKGQAALEIDKITKRYCFVAGTLIETIDGLKPIETIQQGDLVWSRHEETLEYGYRPVTGTFSFDDKEIYEVVVQDSTGNTETYQTTEEHPFWVDGSGWIAATALMAGMKLVDRNNEILTVVSQTKLDKTDTVYNFEVDEFHTYHIGEFGVWVHNACYDSWKITQHTVTVKHHNWNKIFGNKTVTLDDVNPIIKQALSKGEWIETGDIYRGAKGVKVGDKLILKADVDGHTIWVEGIRFLDGTISPKNAGVK</sequence>
<evidence type="ECO:0000256" key="1">
    <source>
        <dbReference type="ARBA" id="ARBA00004219"/>
    </source>
</evidence>
<evidence type="ECO:0000259" key="6">
    <source>
        <dbReference type="Pfam" id="PF04830"/>
    </source>
</evidence>
<proteinExistence type="predicted"/>
<keyword evidence="2" id="KW-0800">Toxin</keyword>
<evidence type="ECO:0000259" key="5">
    <source>
        <dbReference type="Pfam" id="PF04829"/>
    </source>
</evidence>
<evidence type="ECO:0000256" key="4">
    <source>
        <dbReference type="ARBA" id="ARBA00023026"/>
    </source>
</evidence>
<dbReference type="STRING" id="1123034.GCA_000685805_02542"/>
<feature type="domain" description="VENN motif-containing" evidence="5">
    <location>
        <begin position="764"/>
        <end position="810"/>
    </location>
</feature>
<dbReference type="Pfam" id="PF04830">
    <property type="entry name" value="DUF637"/>
    <property type="match status" value="1"/>
</dbReference>
<name>A0A379LRD3_9GAMM</name>
<keyword evidence="4" id="KW-0843">Virulence</keyword>
<dbReference type="Pfam" id="PF07591">
    <property type="entry name" value="PT-HINT"/>
    <property type="match status" value="1"/>
</dbReference>
<dbReference type="Pfam" id="PF04829">
    <property type="entry name" value="PT-VENN"/>
    <property type="match status" value="1"/>
</dbReference>
<accession>A0A379LRD3</accession>
<protein>
    <submittedName>
        <fullName evidence="7">Protein of uncharacterized function (DUF1557)</fullName>
    </submittedName>
</protein>
<evidence type="ECO:0000313" key="7">
    <source>
        <dbReference type="EMBL" id="SUD92352.1"/>
    </source>
</evidence>
<dbReference type="RefSeq" id="WP_115343002.1">
    <property type="nucleotide sequence ID" value="NZ_CAJHAQ010000001.1"/>
</dbReference>
<comment type="subcellular location">
    <subcellularLocation>
        <location evidence="1">Target cell</location>
        <location evidence="1">Target cell cytoplasm</location>
    </subcellularLocation>
</comment>